<dbReference type="Proteomes" id="UP000051999">
    <property type="component" value="Unassembled WGS sequence"/>
</dbReference>
<keyword evidence="4" id="KW-0560">Oxidoreductase</keyword>
<dbReference type="AlphaFoldDB" id="A0A0R1RJ64"/>
<organism evidence="8 9">
    <name type="scientific">Furfurilactobacillus rossiae DSM 15814</name>
    <dbReference type="NCBI Taxonomy" id="1114972"/>
    <lineage>
        <taxon>Bacteria</taxon>
        <taxon>Bacillati</taxon>
        <taxon>Bacillota</taxon>
        <taxon>Bacilli</taxon>
        <taxon>Lactobacillales</taxon>
        <taxon>Lactobacillaceae</taxon>
        <taxon>Furfurilactobacillus</taxon>
    </lineage>
</organism>
<dbReference type="GO" id="GO:0051903">
    <property type="term" value="F:S-(hydroxymethyl)glutathione dehydrogenase [NAD(P)+] activity"/>
    <property type="evidence" value="ECO:0007669"/>
    <property type="project" value="TreeGrafter"/>
</dbReference>
<comment type="caution">
    <text evidence="8">The sequence shown here is derived from an EMBL/GenBank/DDBJ whole genome shotgun (WGS) entry which is preliminary data.</text>
</comment>
<evidence type="ECO:0000256" key="2">
    <source>
        <dbReference type="ARBA" id="ARBA00022723"/>
    </source>
</evidence>
<keyword evidence="5" id="KW-0520">NAD</keyword>
<dbReference type="Gene3D" id="3.40.50.720">
    <property type="entry name" value="NAD(P)-binding Rossmann-like Domain"/>
    <property type="match status" value="1"/>
</dbReference>
<dbReference type="SUPFAM" id="SSF50129">
    <property type="entry name" value="GroES-like"/>
    <property type="match status" value="1"/>
</dbReference>
<reference evidence="8 9" key="1">
    <citation type="journal article" date="2015" name="Genome Announc.">
        <title>Expanding the biotechnology potential of lactobacilli through comparative genomics of 213 strains and associated genera.</title>
        <authorList>
            <person name="Sun Z."/>
            <person name="Harris H.M."/>
            <person name="McCann A."/>
            <person name="Guo C."/>
            <person name="Argimon S."/>
            <person name="Zhang W."/>
            <person name="Yang X."/>
            <person name="Jeffery I.B."/>
            <person name="Cooney J.C."/>
            <person name="Kagawa T.F."/>
            <person name="Liu W."/>
            <person name="Song Y."/>
            <person name="Salvetti E."/>
            <person name="Wrobel A."/>
            <person name="Rasinkangas P."/>
            <person name="Parkhill J."/>
            <person name="Rea M.C."/>
            <person name="O'Sullivan O."/>
            <person name="Ritari J."/>
            <person name="Douillard F.P."/>
            <person name="Paul Ross R."/>
            <person name="Yang R."/>
            <person name="Briner A.E."/>
            <person name="Felis G.E."/>
            <person name="de Vos W.M."/>
            <person name="Barrangou R."/>
            <person name="Klaenhammer T.R."/>
            <person name="Caufield P.W."/>
            <person name="Cui Y."/>
            <person name="Zhang H."/>
            <person name="O'Toole P.W."/>
        </authorList>
    </citation>
    <scope>NUCLEOTIDE SEQUENCE [LARGE SCALE GENOMIC DNA]</scope>
    <source>
        <strain evidence="8 9">DSM 15814</strain>
    </source>
</reference>
<name>A0A0R1RJ64_9LACO</name>
<gene>
    <name evidence="8" type="ORF">FD35_GL002695</name>
</gene>
<evidence type="ECO:0000256" key="1">
    <source>
        <dbReference type="ARBA" id="ARBA00001947"/>
    </source>
</evidence>
<dbReference type="CDD" id="cd08278">
    <property type="entry name" value="benzyl_alcohol_DH"/>
    <property type="match status" value="1"/>
</dbReference>
<dbReference type="PANTHER" id="PTHR43880:SF12">
    <property type="entry name" value="ALCOHOL DEHYDROGENASE CLASS-3"/>
    <property type="match status" value="1"/>
</dbReference>
<dbReference type="STRING" id="1114972.FD35_GL002695"/>
<evidence type="ECO:0000256" key="3">
    <source>
        <dbReference type="ARBA" id="ARBA00022833"/>
    </source>
</evidence>
<dbReference type="InterPro" id="IPR002328">
    <property type="entry name" value="ADH_Zn_CS"/>
</dbReference>
<evidence type="ECO:0000313" key="8">
    <source>
        <dbReference type="EMBL" id="KRL54354.1"/>
    </source>
</evidence>
<dbReference type="eggNOG" id="COG1062">
    <property type="taxonomic scope" value="Bacteria"/>
</dbReference>
<dbReference type="PROSITE" id="PS00059">
    <property type="entry name" value="ADH_ZINC"/>
    <property type="match status" value="1"/>
</dbReference>
<dbReference type="PANTHER" id="PTHR43880">
    <property type="entry name" value="ALCOHOL DEHYDROGENASE"/>
    <property type="match status" value="1"/>
</dbReference>
<evidence type="ECO:0000256" key="4">
    <source>
        <dbReference type="ARBA" id="ARBA00023002"/>
    </source>
</evidence>
<evidence type="ECO:0000259" key="7">
    <source>
        <dbReference type="SMART" id="SM00829"/>
    </source>
</evidence>
<dbReference type="Pfam" id="PF00107">
    <property type="entry name" value="ADH_zinc_N"/>
    <property type="match status" value="1"/>
</dbReference>
<feature type="domain" description="Enoyl reductase (ER)" evidence="7">
    <location>
        <begin position="43"/>
        <end position="393"/>
    </location>
</feature>
<dbReference type="InterPro" id="IPR036291">
    <property type="entry name" value="NAD(P)-bd_dom_sf"/>
</dbReference>
<dbReference type="SUPFAM" id="SSF51735">
    <property type="entry name" value="NAD(P)-binding Rossmann-fold domains"/>
    <property type="match status" value="1"/>
</dbReference>
<dbReference type="InterPro" id="IPR013149">
    <property type="entry name" value="ADH-like_C"/>
</dbReference>
<comment type="similarity">
    <text evidence="6">Belongs to the zinc-containing alcohol dehydrogenase family.</text>
</comment>
<dbReference type="EMBL" id="AZFF01000009">
    <property type="protein sequence ID" value="KRL54354.1"/>
    <property type="molecule type" value="Genomic_DNA"/>
</dbReference>
<keyword evidence="2 6" id="KW-0479">Metal-binding</keyword>
<dbReference type="GO" id="GO:0008270">
    <property type="term" value="F:zinc ion binding"/>
    <property type="evidence" value="ECO:0007669"/>
    <property type="project" value="InterPro"/>
</dbReference>
<dbReference type="GO" id="GO:0005829">
    <property type="term" value="C:cytosol"/>
    <property type="evidence" value="ECO:0007669"/>
    <property type="project" value="TreeGrafter"/>
</dbReference>
<keyword evidence="9" id="KW-1185">Reference proteome</keyword>
<dbReference type="InterPro" id="IPR020843">
    <property type="entry name" value="ER"/>
</dbReference>
<protein>
    <submittedName>
        <fullName evidence="8">Benzyl alcohol dehydrogenase AreB</fullName>
    </submittedName>
</protein>
<comment type="cofactor">
    <cofactor evidence="1 6">
        <name>Zn(2+)</name>
        <dbReference type="ChEBI" id="CHEBI:29105"/>
    </cofactor>
</comment>
<evidence type="ECO:0000256" key="5">
    <source>
        <dbReference type="ARBA" id="ARBA00023027"/>
    </source>
</evidence>
<dbReference type="InterPro" id="IPR013154">
    <property type="entry name" value="ADH-like_N"/>
</dbReference>
<dbReference type="Gene3D" id="3.90.180.10">
    <property type="entry name" value="Medium-chain alcohol dehydrogenases, catalytic domain"/>
    <property type="match status" value="1"/>
</dbReference>
<evidence type="ECO:0000313" key="9">
    <source>
        <dbReference type="Proteomes" id="UP000051999"/>
    </source>
</evidence>
<accession>A0A0R1RJ64</accession>
<dbReference type="FunFam" id="3.40.50.720:FF:000003">
    <property type="entry name" value="S-(hydroxymethyl)glutathione dehydrogenase"/>
    <property type="match status" value="1"/>
</dbReference>
<proteinExistence type="inferred from homology"/>
<keyword evidence="3 6" id="KW-0862">Zinc</keyword>
<dbReference type="SMART" id="SM00829">
    <property type="entry name" value="PKS_ER"/>
    <property type="match status" value="1"/>
</dbReference>
<sequence>MLLQLLLIEVVLGELICSIIHQIIIWRKNIMKIKAAVVEKKGGPFVIKDDVELSEMQADDLQIHMVASGICHSDEALRKGDAEIGYPIVLGHEGSGIVEKVGPEVKNFKVGDHVVLSFYGCGNCENCLKGMPTRCLNYAANNLSGVRPDGSAHFTEDGHRVSDMFDQSSFTTTTVVRERNAVKVPKNLDLRRLGPLGCGYVTGSGTVLNTLKPKPGETIAVFGTGAVGLAAMMAGKISGCTTVIAVDVVDSRLQLAKELGATDTINSKNEDAVAKIKELTDGKGVDYAVDTTGVTKVMEDSIQALAQGGTTATIAVTANHIDLDTWNDLCTNDRSIIGVNMGDSIPQVDIPRLIKFYQMGMFDFDKTEKFYPFEQINEANADSGSGKTIKPVLVIDDQYKPE</sequence>
<dbReference type="Pfam" id="PF08240">
    <property type="entry name" value="ADH_N"/>
    <property type="match status" value="1"/>
</dbReference>
<dbReference type="GO" id="GO:0046294">
    <property type="term" value="P:formaldehyde catabolic process"/>
    <property type="evidence" value="ECO:0007669"/>
    <property type="project" value="TreeGrafter"/>
</dbReference>
<dbReference type="PATRIC" id="fig|1114972.6.peg.2762"/>
<evidence type="ECO:0000256" key="6">
    <source>
        <dbReference type="RuleBase" id="RU361277"/>
    </source>
</evidence>
<dbReference type="InterPro" id="IPR011032">
    <property type="entry name" value="GroES-like_sf"/>
</dbReference>